<feature type="region of interest" description="Disordered" evidence="1">
    <location>
        <begin position="1"/>
        <end position="37"/>
    </location>
</feature>
<dbReference type="OrthoDB" id="3799276at2759"/>
<keyword evidence="3" id="KW-1185">Reference proteome</keyword>
<dbReference type="Proteomes" id="UP000799291">
    <property type="component" value="Unassembled WGS sequence"/>
</dbReference>
<organism evidence="2 3">
    <name type="scientific">Lentithecium fluviatile CBS 122367</name>
    <dbReference type="NCBI Taxonomy" id="1168545"/>
    <lineage>
        <taxon>Eukaryota</taxon>
        <taxon>Fungi</taxon>
        <taxon>Dikarya</taxon>
        <taxon>Ascomycota</taxon>
        <taxon>Pezizomycotina</taxon>
        <taxon>Dothideomycetes</taxon>
        <taxon>Pleosporomycetidae</taxon>
        <taxon>Pleosporales</taxon>
        <taxon>Massarineae</taxon>
        <taxon>Lentitheciaceae</taxon>
        <taxon>Lentithecium</taxon>
    </lineage>
</organism>
<evidence type="ECO:0000256" key="1">
    <source>
        <dbReference type="SAM" id="MobiDB-lite"/>
    </source>
</evidence>
<evidence type="ECO:0000313" key="3">
    <source>
        <dbReference type="Proteomes" id="UP000799291"/>
    </source>
</evidence>
<proteinExistence type="predicted"/>
<name>A0A6G1J2B5_9PLEO</name>
<gene>
    <name evidence="2" type="ORF">K458DRAFT_388755</name>
</gene>
<reference evidence="2" key="1">
    <citation type="journal article" date="2020" name="Stud. Mycol.">
        <title>101 Dothideomycetes genomes: a test case for predicting lifestyles and emergence of pathogens.</title>
        <authorList>
            <person name="Haridas S."/>
            <person name="Albert R."/>
            <person name="Binder M."/>
            <person name="Bloem J."/>
            <person name="Labutti K."/>
            <person name="Salamov A."/>
            <person name="Andreopoulos B."/>
            <person name="Baker S."/>
            <person name="Barry K."/>
            <person name="Bills G."/>
            <person name="Bluhm B."/>
            <person name="Cannon C."/>
            <person name="Castanera R."/>
            <person name="Culley D."/>
            <person name="Daum C."/>
            <person name="Ezra D."/>
            <person name="Gonzalez J."/>
            <person name="Henrissat B."/>
            <person name="Kuo A."/>
            <person name="Liang C."/>
            <person name="Lipzen A."/>
            <person name="Lutzoni F."/>
            <person name="Magnuson J."/>
            <person name="Mondo S."/>
            <person name="Nolan M."/>
            <person name="Ohm R."/>
            <person name="Pangilinan J."/>
            <person name="Park H.-J."/>
            <person name="Ramirez L."/>
            <person name="Alfaro M."/>
            <person name="Sun H."/>
            <person name="Tritt A."/>
            <person name="Yoshinaga Y."/>
            <person name="Zwiers L.-H."/>
            <person name="Turgeon B."/>
            <person name="Goodwin S."/>
            <person name="Spatafora J."/>
            <person name="Crous P."/>
            <person name="Grigoriev I."/>
        </authorList>
    </citation>
    <scope>NUCLEOTIDE SEQUENCE</scope>
    <source>
        <strain evidence="2">CBS 122367</strain>
    </source>
</reference>
<protein>
    <submittedName>
        <fullName evidence="2">Uncharacterized protein</fullName>
    </submittedName>
</protein>
<dbReference type="AlphaFoldDB" id="A0A6G1J2B5"/>
<sequence length="261" mass="29861">MRDENKGCGEDTTGMIVEDVSFTNSEPDEECDERSDPSNDCNIIDFLPAIDPREYISRNADIGNDINTVCTNCDSAMAMVEEERLVYEKALSVYKFTLAYHRKTVKFVNITTAQRELVEQYLLAFMRCHLVIILTADLLEALFLKGMRPKLLAITFHLLLSTNAKKFDPESTVAQIEEICIVRNHETFQEHCLRRLTLKSGKKPALSFTDRQLGWLHIVRDWDAYTSEHVKELLSSQELGVKRDAHIHLQSNSIFAEGLDM</sequence>
<evidence type="ECO:0000313" key="2">
    <source>
        <dbReference type="EMBL" id="KAF2684289.1"/>
    </source>
</evidence>
<dbReference type="EMBL" id="MU005581">
    <property type="protein sequence ID" value="KAF2684289.1"/>
    <property type="molecule type" value="Genomic_DNA"/>
</dbReference>
<accession>A0A6G1J2B5</accession>